<dbReference type="InterPro" id="IPR052039">
    <property type="entry name" value="Caspase-related_regulators"/>
</dbReference>
<feature type="domain" description="Peptidase C14 caspase" evidence="2">
    <location>
        <begin position="12"/>
        <end position="226"/>
    </location>
</feature>
<dbReference type="GO" id="GO:0006508">
    <property type="term" value="P:proteolysis"/>
    <property type="evidence" value="ECO:0007669"/>
    <property type="project" value="InterPro"/>
</dbReference>
<dbReference type="PANTHER" id="PTHR22576:SF37">
    <property type="entry name" value="MUCOSA-ASSOCIATED LYMPHOID TISSUE LYMPHOMA TRANSLOCATION PROTEIN 1"/>
    <property type="match status" value="1"/>
</dbReference>
<dbReference type="InterPro" id="IPR029030">
    <property type="entry name" value="Caspase-like_dom_sf"/>
</dbReference>
<dbReference type="PANTHER" id="PTHR22576">
    <property type="entry name" value="MUCOSA ASSOCIATED LYMPHOID TISSUE LYMPHOMA TRANSLOCATION PROTEIN 1/PARACASPASE"/>
    <property type="match status" value="1"/>
</dbReference>
<dbReference type="Pfam" id="PF00656">
    <property type="entry name" value="Peptidase_C14"/>
    <property type="match status" value="1"/>
</dbReference>
<accession>A0A5D3KFJ7</accession>
<dbReference type="RefSeq" id="WP_148775117.1">
    <property type="nucleotide sequence ID" value="NZ_VSSS01000041.1"/>
</dbReference>
<evidence type="ECO:0000313" key="4">
    <source>
        <dbReference type="Proteomes" id="UP000324758"/>
    </source>
</evidence>
<dbReference type="Proteomes" id="UP000324758">
    <property type="component" value="Unassembled WGS sequence"/>
</dbReference>
<evidence type="ECO:0000259" key="2">
    <source>
        <dbReference type="Pfam" id="PF00656"/>
    </source>
</evidence>
<feature type="compositionally biased region" description="Polar residues" evidence="1">
    <location>
        <begin position="586"/>
        <end position="598"/>
    </location>
</feature>
<feature type="compositionally biased region" description="Low complexity" evidence="1">
    <location>
        <begin position="386"/>
        <end position="395"/>
    </location>
</feature>
<dbReference type="InterPro" id="IPR011600">
    <property type="entry name" value="Pept_C14_caspase"/>
</dbReference>
<dbReference type="OrthoDB" id="9816009at2"/>
<feature type="compositionally biased region" description="Polar residues" evidence="1">
    <location>
        <begin position="396"/>
        <end position="414"/>
    </location>
</feature>
<keyword evidence="4" id="KW-1185">Reference proteome</keyword>
<evidence type="ECO:0000313" key="3">
    <source>
        <dbReference type="EMBL" id="TYL92044.1"/>
    </source>
</evidence>
<feature type="region of interest" description="Disordered" evidence="1">
    <location>
        <begin position="573"/>
        <end position="598"/>
    </location>
</feature>
<name>A0A5D3KFJ7_9BRAD</name>
<dbReference type="SUPFAM" id="SSF52129">
    <property type="entry name" value="Caspase-like"/>
    <property type="match status" value="1"/>
</dbReference>
<proteinExistence type="predicted"/>
<reference evidence="3 4" key="1">
    <citation type="submission" date="2019-08" db="EMBL/GenBank/DDBJ databases">
        <title>Bradyrhizobium hipponensis sp. nov., a rhizobium isolated from a Lupinus angustifolius root nodule in Tunisia.</title>
        <authorList>
            <person name="Off K."/>
            <person name="Rejili M."/>
            <person name="Mars M."/>
            <person name="Brachmann A."/>
            <person name="Marin M."/>
        </authorList>
    </citation>
    <scope>NUCLEOTIDE SEQUENCE [LARGE SCALE GENOMIC DNA]</scope>
    <source>
        <strain evidence="3 4">CTAW71</strain>
    </source>
</reference>
<comment type="caution">
    <text evidence="3">The sequence shown here is derived from an EMBL/GenBank/DDBJ whole genome shotgun (WGS) entry which is preliminary data.</text>
</comment>
<gene>
    <name evidence="3" type="ORF">FXB40_26735</name>
</gene>
<feature type="region of interest" description="Disordered" evidence="1">
    <location>
        <begin position="354"/>
        <end position="426"/>
    </location>
</feature>
<dbReference type="EMBL" id="VSSS01000041">
    <property type="protein sequence ID" value="TYL92044.1"/>
    <property type="molecule type" value="Genomic_DNA"/>
</dbReference>
<dbReference type="Gene3D" id="3.40.50.1460">
    <property type="match status" value="1"/>
</dbReference>
<evidence type="ECO:0000256" key="1">
    <source>
        <dbReference type="SAM" id="MobiDB-lite"/>
    </source>
</evidence>
<protein>
    <recommendedName>
        <fullName evidence="2">Peptidase C14 caspase domain-containing protein</fullName>
    </recommendedName>
</protein>
<dbReference type="AlphaFoldDB" id="A0A5D3KFJ7"/>
<dbReference type="GO" id="GO:0004197">
    <property type="term" value="F:cysteine-type endopeptidase activity"/>
    <property type="evidence" value="ECO:0007669"/>
    <property type="project" value="InterPro"/>
</dbReference>
<organism evidence="3 4">
    <name type="scientific">Bradyrhizobium rifense</name>
    <dbReference type="NCBI Taxonomy" id="515499"/>
    <lineage>
        <taxon>Bacteria</taxon>
        <taxon>Pseudomonadati</taxon>
        <taxon>Pseudomonadota</taxon>
        <taxon>Alphaproteobacteria</taxon>
        <taxon>Hyphomicrobiales</taxon>
        <taxon>Nitrobacteraceae</taxon>
        <taxon>Bradyrhizobium</taxon>
    </lineage>
</organism>
<sequence>MFVVPADASQERLALVVGNASYRAQSLKAAASDADLVASSLRKAGFDVTAARDLDHESLARTIFGFAETVSKVGPDTLVAVYFCGYALQLEGETFLLPVDTDAEVDEIADRLRLGVRVSDLVRTLSALHPKAALVILDAARKGPFLLSGRPPADGLGWIETRPNVLVALSASPGISLDAGDGSGSYASAIAAMLSDENSTIAEAFVRVRMRVNEMTRGEQVPWHSSGIGSQLTLDARVAGTPERSVSQDSGWLRSQPMSGLSTQNAYFAALLRDTFDSYSDYLADHSNDPMAPRIRALMAVRREMLIWQRTCRAGGSEALWSYLELYPEGPHAYDARHMLQSLNVAFAPPPEFKRHEYDIPSPLPGETVHPDDRSLRVAPPPPTPSGLLGPMPGSFLTSSVSGESVRQASNSEIQPDPVQSDHATTPELTMANGGASLRSIERQVALPDLEGGAAKLLGARPHKFKVPYWVNSDTTSPPTRVELSDDKASRFPEWTKLGLLPKAGNMSSSGLAFTGALSSPATLDVNAAAEPGTNISLSALRPSFSEAPADVLVPAPGRIPTPVARSTALARLHGMPKRTFLPRQGQPSSMSPRQIAP</sequence>